<evidence type="ECO:0000256" key="1">
    <source>
        <dbReference type="SAM" id="MobiDB-lite"/>
    </source>
</evidence>
<evidence type="ECO:0000313" key="5">
    <source>
        <dbReference type="Proteomes" id="UP000596035"/>
    </source>
</evidence>
<reference evidence="4" key="2">
    <citation type="submission" date="2017-05" db="EMBL/GenBank/DDBJ databases">
        <title>Improved OligoMM genomes.</title>
        <authorList>
            <person name="Garzetti D."/>
        </authorList>
    </citation>
    <scope>NUCLEOTIDE SEQUENCE [LARGE SCALE GENOMIC DNA]</scope>
    <source>
        <strain evidence="4">KB18</strain>
    </source>
</reference>
<keyword evidence="4" id="KW-1185">Reference proteome</keyword>
<dbReference type="RefSeq" id="WP_066537989.1">
    <property type="nucleotide sequence ID" value="NZ_CAJTCQ010000001.1"/>
</dbReference>
<gene>
    <name evidence="2" type="ORF">ADH66_17885</name>
    <name evidence="3" type="ORF">I5Q82_08295</name>
</gene>
<proteinExistence type="predicted"/>
<evidence type="ECO:0000313" key="2">
    <source>
        <dbReference type="EMBL" id="ASB42358.1"/>
    </source>
</evidence>
<organism evidence="3 5">
    <name type="scientific">Acutalibacter muris</name>
    <dbReference type="NCBI Taxonomy" id="1796620"/>
    <lineage>
        <taxon>Bacteria</taxon>
        <taxon>Bacillati</taxon>
        <taxon>Bacillota</taxon>
        <taxon>Clostridia</taxon>
        <taxon>Eubacteriales</taxon>
        <taxon>Acutalibacteraceae</taxon>
        <taxon>Acutalibacter</taxon>
    </lineage>
</organism>
<dbReference type="Proteomes" id="UP000196710">
    <property type="component" value="Chromosome"/>
</dbReference>
<protein>
    <submittedName>
        <fullName evidence="3">Uncharacterized protein</fullName>
    </submittedName>
</protein>
<sequence>MSEKKKNEKSAPKAQGGFPSYKGRPLVRSGDTLYYGSMTEKYVVKLDVKSKKDVQGLQVADKVSVQLMSTDAEIRNRKQIVKTSEKEGLYLALDIADAWLTRELGKAE</sequence>
<feature type="region of interest" description="Disordered" evidence="1">
    <location>
        <begin position="1"/>
        <end position="23"/>
    </location>
</feature>
<feature type="compositionally biased region" description="Basic and acidic residues" evidence="1">
    <location>
        <begin position="1"/>
        <end position="11"/>
    </location>
</feature>
<reference evidence="2" key="1">
    <citation type="journal article" date="2017" name="Genome Announc.">
        <title>High-Quality Whole-Genome Sequences of the Oligo-Mouse-Microbiota Bacterial Community.</title>
        <authorList>
            <person name="Garzetti D."/>
            <person name="Brugiroux S."/>
            <person name="Bunk B."/>
            <person name="Pukall R."/>
            <person name="McCoy K.D."/>
            <person name="Macpherson A.J."/>
            <person name="Stecher B."/>
        </authorList>
    </citation>
    <scope>NUCLEOTIDE SEQUENCE</scope>
    <source>
        <strain evidence="2">KB18</strain>
    </source>
</reference>
<dbReference type="EMBL" id="CP065321">
    <property type="protein sequence ID" value="QQR31641.1"/>
    <property type="molecule type" value="Genomic_DNA"/>
</dbReference>
<accession>A0A1Z2XV84</accession>
<evidence type="ECO:0000313" key="4">
    <source>
        <dbReference type="Proteomes" id="UP000196710"/>
    </source>
</evidence>
<dbReference type="EMBL" id="CP021422">
    <property type="protein sequence ID" value="ASB42358.1"/>
    <property type="molecule type" value="Genomic_DNA"/>
</dbReference>
<name>A0A1Z2XV84_9FIRM</name>
<dbReference type="Proteomes" id="UP000596035">
    <property type="component" value="Chromosome"/>
</dbReference>
<evidence type="ECO:0000313" key="3">
    <source>
        <dbReference type="EMBL" id="QQR31641.1"/>
    </source>
</evidence>
<dbReference type="AlphaFoldDB" id="A0A1Z2XV84"/>
<reference evidence="3 5" key="3">
    <citation type="submission" date="2020-11" db="EMBL/GenBank/DDBJ databases">
        <title>Closed and high quality bacterial genomes of the OMM12 community.</title>
        <authorList>
            <person name="Marbouty M."/>
            <person name="Lamy-Besnier Q."/>
            <person name="Debarbieux L."/>
            <person name="Koszul R."/>
        </authorList>
    </citation>
    <scope>NUCLEOTIDE SEQUENCE [LARGE SCALE GENOMIC DNA]</scope>
    <source>
        <strain evidence="3 5">KB18</strain>
    </source>
</reference>
<dbReference type="KEGG" id="amur:ADH66_17885"/>